<dbReference type="Proteomes" id="UP000001072">
    <property type="component" value="Unassembled WGS sequence"/>
</dbReference>
<dbReference type="Pfam" id="PF09631">
    <property type="entry name" value="Sen15"/>
    <property type="match status" value="1"/>
</dbReference>
<dbReference type="FunCoup" id="F4RGJ5">
    <property type="interactions" value="2"/>
</dbReference>
<evidence type="ECO:0000313" key="4">
    <source>
        <dbReference type="EMBL" id="EGG08519.1"/>
    </source>
</evidence>
<dbReference type="STRING" id="747676.F4RGJ5"/>
<dbReference type="EMBL" id="GL883100">
    <property type="protein sequence ID" value="EGG08519.1"/>
    <property type="molecule type" value="Genomic_DNA"/>
</dbReference>
<organism evidence="5">
    <name type="scientific">Melampsora larici-populina (strain 98AG31 / pathotype 3-4-7)</name>
    <name type="common">Poplar leaf rust fungus</name>
    <dbReference type="NCBI Taxonomy" id="747676"/>
    <lineage>
        <taxon>Eukaryota</taxon>
        <taxon>Fungi</taxon>
        <taxon>Dikarya</taxon>
        <taxon>Basidiomycota</taxon>
        <taxon>Pucciniomycotina</taxon>
        <taxon>Pucciniomycetes</taxon>
        <taxon>Pucciniales</taxon>
        <taxon>Melampsoraceae</taxon>
        <taxon>Melampsora</taxon>
    </lineage>
</organism>
<evidence type="ECO:0000256" key="2">
    <source>
        <dbReference type="ARBA" id="ARBA00022694"/>
    </source>
</evidence>
<accession>F4RGJ5</accession>
<name>F4RGJ5_MELLP</name>
<dbReference type="GO" id="GO:0003676">
    <property type="term" value="F:nucleic acid binding"/>
    <property type="evidence" value="ECO:0007669"/>
    <property type="project" value="InterPro"/>
</dbReference>
<dbReference type="PANTHER" id="PTHR28582">
    <property type="entry name" value="TRNA-SPLICING ENDONUCLEASE SUBUNIT SEN15"/>
    <property type="match status" value="1"/>
</dbReference>
<dbReference type="AlphaFoldDB" id="F4RGJ5"/>
<proteinExistence type="inferred from homology"/>
<dbReference type="InParanoid" id="F4RGJ5"/>
<dbReference type="GO" id="GO:0006388">
    <property type="term" value="P:tRNA splicing, via endonucleolytic cleavage and ligation"/>
    <property type="evidence" value="ECO:0007669"/>
    <property type="project" value="InterPro"/>
</dbReference>
<evidence type="ECO:0000259" key="3">
    <source>
        <dbReference type="Pfam" id="PF09631"/>
    </source>
</evidence>
<reference evidence="5" key="1">
    <citation type="journal article" date="2011" name="Proc. Natl. Acad. Sci. U.S.A.">
        <title>Obligate biotrophy features unraveled by the genomic analysis of rust fungi.</title>
        <authorList>
            <person name="Duplessis S."/>
            <person name="Cuomo C.A."/>
            <person name="Lin Y.-C."/>
            <person name="Aerts A."/>
            <person name="Tisserant E."/>
            <person name="Veneault-Fourrey C."/>
            <person name="Joly D.L."/>
            <person name="Hacquard S."/>
            <person name="Amselem J."/>
            <person name="Cantarel B.L."/>
            <person name="Chiu R."/>
            <person name="Coutinho P.M."/>
            <person name="Feau N."/>
            <person name="Field M."/>
            <person name="Frey P."/>
            <person name="Gelhaye E."/>
            <person name="Goldberg J."/>
            <person name="Grabherr M.G."/>
            <person name="Kodira C.D."/>
            <person name="Kohler A."/>
            <person name="Kuees U."/>
            <person name="Lindquist E.A."/>
            <person name="Lucas S.M."/>
            <person name="Mago R."/>
            <person name="Mauceli E."/>
            <person name="Morin E."/>
            <person name="Murat C."/>
            <person name="Pangilinan J.L."/>
            <person name="Park R."/>
            <person name="Pearson M."/>
            <person name="Quesneville H."/>
            <person name="Rouhier N."/>
            <person name="Sakthikumar S."/>
            <person name="Salamov A.A."/>
            <person name="Schmutz J."/>
            <person name="Selles B."/>
            <person name="Shapiro H."/>
            <person name="Tanguay P."/>
            <person name="Tuskan G.A."/>
            <person name="Henrissat B."/>
            <person name="Van de Peer Y."/>
            <person name="Rouze P."/>
            <person name="Ellis J.G."/>
            <person name="Dodds P.N."/>
            <person name="Schein J.E."/>
            <person name="Zhong S."/>
            <person name="Hamelin R.C."/>
            <person name="Grigoriev I.V."/>
            <person name="Szabo L.J."/>
            <person name="Martin F."/>
        </authorList>
    </citation>
    <scope>NUCLEOTIDE SEQUENCE [LARGE SCALE GENOMIC DNA]</scope>
    <source>
        <strain evidence="5">98AG31 / pathotype 3-4-7</strain>
    </source>
</reference>
<dbReference type="InterPro" id="IPR011856">
    <property type="entry name" value="tRNA_endonuc-like_dom_sf"/>
</dbReference>
<dbReference type="VEuPathDB" id="FungiDB:MELLADRAFT_104929"/>
<dbReference type="HOGENOM" id="CLU_121521_0_0_1"/>
<protein>
    <recommendedName>
        <fullName evidence="3">tRNA-splicing endonuclease subunit Sen15 domain-containing protein</fullName>
    </recommendedName>
</protein>
<dbReference type="RefSeq" id="XP_007408105.1">
    <property type="nucleotide sequence ID" value="XM_007408043.1"/>
</dbReference>
<dbReference type="OrthoDB" id="10002170at2759"/>
<dbReference type="Gene3D" id="3.40.1350.10">
    <property type="match status" value="1"/>
</dbReference>
<gene>
    <name evidence="4" type="ORF">MELLADRAFT_104929</name>
</gene>
<sequence>MDDNMISSIDSIKSIANQYPLQSSALIQAYSDLSAAQQWIDLRIQTCSLESNSSKVVLLRGKPNLTEPERLVYPISLTQSTNFKTLKNLFNQIGFSTQKILLAIISNDSSIVYYELSNGIVSPKEVPE</sequence>
<dbReference type="eggNOG" id="ENOG502SC4F">
    <property type="taxonomic scope" value="Eukaryota"/>
</dbReference>
<evidence type="ECO:0000313" key="5">
    <source>
        <dbReference type="Proteomes" id="UP000001072"/>
    </source>
</evidence>
<dbReference type="PANTHER" id="PTHR28582:SF1">
    <property type="entry name" value="TRNA-SPLICING ENDONUCLEASE SUBUNIT SEN15"/>
    <property type="match status" value="1"/>
</dbReference>
<dbReference type="GO" id="GO:0005634">
    <property type="term" value="C:nucleus"/>
    <property type="evidence" value="ECO:0007669"/>
    <property type="project" value="UniProtKB-ARBA"/>
</dbReference>
<keyword evidence="5" id="KW-1185">Reference proteome</keyword>
<comment type="similarity">
    <text evidence="1">Belongs to the SEN15 family.</text>
</comment>
<dbReference type="SUPFAM" id="SSF53032">
    <property type="entry name" value="tRNA-intron endonuclease catalytic domain-like"/>
    <property type="match status" value="1"/>
</dbReference>
<dbReference type="InterPro" id="IPR018593">
    <property type="entry name" value="tRNA-endonuc_su_Sen15"/>
</dbReference>
<dbReference type="KEGG" id="mlr:MELLADRAFT_104929"/>
<dbReference type="InterPro" id="IPR036167">
    <property type="entry name" value="tRNA_intron_Endo_cat-like_sf"/>
</dbReference>
<dbReference type="GeneID" id="18922446"/>
<keyword evidence="2" id="KW-0819">tRNA processing</keyword>
<feature type="domain" description="tRNA-splicing endonuclease subunit Sen15" evidence="3">
    <location>
        <begin position="28"/>
        <end position="125"/>
    </location>
</feature>
<evidence type="ECO:0000256" key="1">
    <source>
        <dbReference type="ARBA" id="ARBA00006091"/>
    </source>
</evidence>